<name>A0A0D2AHV5_9EURO</name>
<feature type="compositionally biased region" description="Basic and acidic residues" evidence="1">
    <location>
        <begin position="8"/>
        <end position="19"/>
    </location>
</feature>
<feature type="region of interest" description="Disordered" evidence="1">
    <location>
        <begin position="148"/>
        <end position="167"/>
    </location>
</feature>
<evidence type="ECO:0000256" key="1">
    <source>
        <dbReference type="SAM" id="MobiDB-lite"/>
    </source>
</evidence>
<reference evidence="2 3" key="1">
    <citation type="submission" date="2015-01" db="EMBL/GenBank/DDBJ databases">
        <title>The Genome Sequence of Exophiala oligosperma CBS72588.</title>
        <authorList>
            <consortium name="The Broad Institute Genomics Platform"/>
            <person name="Cuomo C."/>
            <person name="de Hoog S."/>
            <person name="Gorbushina A."/>
            <person name="Stielow B."/>
            <person name="Teixiera M."/>
            <person name="Abouelleil A."/>
            <person name="Chapman S.B."/>
            <person name="Priest M."/>
            <person name="Young S.K."/>
            <person name="Wortman J."/>
            <person name="Nusbaum C."/>
            <person name="Birren B."/>
        </authorList>
    </citation>
    <scope>NUCLEOTIDE SEQUENCE [LARGE SCALE GENOMIC DNA]</scope>
    <source>
        <strain evidence="2 3">CBS 72588</strain>
    </source>
</reference>
<feature type="region of interest" description="Disordered" evidence="1">
    <location>
        <begin position="1"/>
        <end position="20"/>
    </location>
</feature>
<gene>
    <name evidence="2" type="ORF">PV06_08320</name>
</gene>
<dbReference type="Proteomes" id="UP000053342">
    <property type="component" value="Unassembled WGS sequence"/>
</dbReference>
<dbReference type="VEuPathDB" id="FungiDB:PV06_08320"/>
<evidence type="ECO:0000313" key="2">
    <source>
        <dbReference type="EMBL" id="KIW39731.1"/>
    </source>
</evidence>
<dbReference type="HOGENOM" id="CLU_1594555_0_0_1"/>
<dbReference type="RefSeq" id="XP_016259947.1">
    <property type="nucleotide sequence ID" value="XM_016409639.1"/>
</dbReference>
<accession>A0A0D2AHV5</accession>
<protein>
    <submittedName>
        <fullName evidence="2">Uncharacterized protein</fullName>
    </submittedName>
</protein>
<proteinExistence type="predicted"/>
<dbReference type="AlphaFoldDB" id="A0A0D2AHV5"/>
<dbReference type="EMBL" id="KN847339">
    <property type="protein sequence ID" value="KIW39731.1"/>
    <property type="molecule type" value="Genomic_DNA"/>
</dbReference>
<organism evidence="2 3">
    <name type="scientific">Exophiala oligosperma</name>
    <dbReference type="NCBI Taxonomy" id="215243"/>
    <lineage>
        <taxon>Eukaryota</taxon>
        <taxon>Fungi</taxon>
        <taxon>Dikarya</taxon>
        <taxon>Ascomycota</taxon>
        <taxon>Pezizomycotina</taxon>
        <taxon>Eurotiomycetes</taxon>
        <taxon>Chaetothyriomycetidae</taxon>
        <taxon>Chaetothyriales</taxon>
        <taxon>Herpotrichiellaceae</taxon>
        <taxon>Exophiala</taxon>
    </lineage>
</organism>
<sequence length="167" mass="19138">MKRKYQRGKQERGLDHTQTDMRISAGKKNTIFSLSQALGIYRLGVFRVWEFCPTLKGRSLPHTNTTTYHNEQSPSYGGILKTVSLFFLQESTVYHTHTHLPQQTISLVLQPLQDRITLNSPFKRAQSVTHMTITTNNHFAAASKLHHSSPLHSLPHTHTRTHNNNEQ</sequence>
<keyword evidence="3" id="KW-1185">Reference proteome</keyword>
<evidence type="ECO:0000313" key="3">
    <source>
        <dbReference type="Proteomes" id="UP000053342"/>
    </source>
</evidence>
<feature type="compositionally biased region" description="Basic residues" evidence="1">
    <location>
        <begin position="148"/>
        <end position="161"/>
    </location>
</feature>
<dbReference type="GeneID" id="27360394"/>